<keyword evidence="1" id="KW-0880">Kelch repeat</keyword>
<dbReference type="PANTHER" id="PTHR45632">
    <property type="entry name" value="LD33804P"/>
    <property type="match status" value="1"/>
</dbReference>
<proteinExistence type="predicted"/>
<evidence type="ECO:0000256" key="1">
    <source>
        <dbReference type="ARBA" id="ARBA00022441"/>
    </source>
</evidence>
<dbReference type="Gene3D" id="2.120.10.80">
    <property type="entry name" value="Kelch-type beta propeller"/>
    <property type="match status" value="1"/>
</dbReference>
<dbReference type="AlphaFoldDB" id="A0A6I9XT57"/>
<name>A0A6I9XT57_9SAUR</name>
<dbReference type="OrthoDB" id="1925334at2759"/>
<reference evidence="3" key="1">
    <citation type="submission" date="2025-08" db="UniProtKB">
        <authorList>
            <consortium name="RefSeq"/>
        </authorList>
    </citation>
    <scope>IDENTIFICATION</scope>
    <source>
        <tissue evidence="3">Skeletal muscle</tissue>
    </source>
</reference>
<dbReference type="Proteomes" id="UP000504617">
    <property type="component" value="Unplaced"/>
</dbReference>
<dbReference type="Pfam" id="PF01344">
    <property type="entry name" value="Kelch_1"/>
    <property type="match status" value="2"/>
</dbReference>
<dbReference type="InterPro" id="IPR015915">
    <property type="entry name" value="Kelch-typ_b-propeller"/>
</dbReference>
<dbReference type="SMART" id="SM00612">
    <property type="entry name" value="Kelch"/>
    <property type="match status" value="4"/>
</dbReference>
<dbReference type="GeneID" id="106542600"/>
<dbReference type="RefSeq" id="XP_013913853.1">
    <property type="nucleotide sequence ID" value="XM_014058378.1"/>
</dbReference>
<dbReference type="InterPro" id="IPR006652">
    <property type="entry name" value="Kelch_1"/>
</dbReference>
<evidence type="ECO:0000313" key="2">
    <source>
        <dbReference type="Proteomes" id="UP000504617"/>
    </source>
</evidence>
<gene>
    <name evidence="3" type="primary">LOC106542600</name>
</gene>
<dbReference type="PANTHER" id="PTHR45632:SF15">
    <property type="entry name" value="BTB DOMAIN-CONTAINING PROTEIN"/>
    <property type="match status" value="1"/>
</dbReference>
<organism evidence="2 3">
    <name type="scientific">Thamnophis sirtalis</name>
    <dbReference type="NCBI Taxonomy" id="35019"/>
    <lineage>
        <taxon>Eukaryota</taxon>
        <taxon>Metazoa</taxon>
        <taxon>Chordata</taxon>
        <taxon>Craniata</taxon>
        <taxon>Vertebrata</taxon>
        <taxon>Euteleostomi</taxon>
        <taxon>Lepidosauria</taxon>
        <taxon>Squamata</taxon>
        <taxon>Bifurcata</taxon>
        <taxon>Unidentata</taxon>
        <taxon>Episquamata</taxon>
        <taxon>Toxicofera</taxon>
        <taxon>Serpentes</taxon>
        <taxon>Colubroidea</taxon>
        <taxon>Colubridae</taxon>
        <taxon>Natricinae</taxon>
        <taxon>Thamnophis</taxon>
    </lineage>
</organism>
<accession>A0A6I9XT57</accession>
<protein>
    <submittedName>
        <fullName evidence="3">Kelch-like protein 9</fullName>
    </submittedName>
</protein>
<dbReference type="KEGG" id="tsr:106542600"/>
<dbReference type="SUPFAM" id="SSF117281">
    <property type="entry name" value="Kelch motif"/>
    <property type="match status" value="1"/>
</dbReference>
<keyword evidence="2" id="KW-1185">Reference proteome</keyword>
<sequence length="231" mass="25052">MLVPRTRFYAGVLNERLVAVGGGAALGMPIDTAEEYRLAKNAWWPLPPFPVPVADHAGATHGGILYISGGFAEGQTLSTMYSYLSRLRCWVRNRPMAFARCDHGMAAVGDRIFCLGGRALAQGQEWVPVSEAEYYCPNTDQWAQLRLPAVDLCHFGLTTSQLQLYVTGGGSLRRRSKEEGVWVCHPSRGTWLKVGCLPRALADHACCFVHLPPGIASPGEAERGGPLDGGK</sequence>
<evidence type="ECO:0000313" key="3">
    <source>
        <dbReference type="RefSeq" id="XP_013913853.1"/>
    </source>
</evidence>